<proteinExistence type="predicted"/>
<gene>
    <name evidence="1" type="ORF">IQ10_00063</name>
</gene>
<comment type="caution">
    <text evidence="1">The sequence shown here is derived from an EMBL/GenBank/DDBJ whole genome shotgun (WGS) entry which is preliminary data.</text>
</comment>
<reference evidence="1 2" key="1">
    <citation type="journal article" date="2015" name="Stand. Genomic Sci.">
        <title>Genomic Encyclopedia of Bacterial and Archaeal Type Strains, Phase III: the genomes of soil and plant-associated and newly described type strains.</title>
        <authorList>
            <person name="Whitman W.B."/>
            <person name="Woyke T."/>
            <person name="Klenk H.P."/>
            <person name="Zhou Y."/>
            <person name="Lilburn T.G."/>
            <person name="Beck B.J."/>
            <person name="De Vos P."/>
            <person name="Vandamme P."/>
            <person name="Eisen J.A."/>
            <person name="Garrity G."/>
            <person name="Hugenholtz P."/>
            <person name="Kyrpides N.C."/>
        </authorList>
    </citation>
    <scope>NUCLEOTIDE SEQUENCE [LARGE SCALE GENOMIC DNA]</scope>
    <source>
        <strain evidence="1 2">CGMCC 1.10116</strain>
    </source>
</reference>
<protein>
    <submittedName>
        <fullName evidence="1">Uncharacterized protein</fullName>
    </submittedName>
</protein>
<evidence type="ECO:0000313" key="1">
    <source>
        <dbReference type="EMBL" id="TWI59643.1"/>
    </source>
</evidence>
<dbReference type="Proteomes" id="UP000315711">
    <property type="component" value="Unassembled WGS sequence"/>
</dbReference>
<dbReference type="AlphaFoldDB" id="A0A562QSL1"/>
<accession>A0A562QSL1</accession>
<dbReference type="EMBL" id="VLKZ01000001">
    <property type="protein sequence ID" value="TWI59643.1"/>
    <property type="molecule type" value="Genomic_DNA"/>
</dbReference>
<dbReference type="OrthoDB" id="2892398at2"/>
<keyword evidence="2" id="KW-1185">Reference proteome</keyword>
<organism evidence="1 2">
    <name type="scientific">Halalkalibacter nanhaiisediminis</name>
    <dbReference type="NCBI Taxonomy" id="688079"/>
    <lineage>
        <taxon>Bacteria</taxon>
        <taxon>Bacillati</taxon>
        <taxon>Bacillota</taxon>
        <taxon>Bacilli</taxon>
        <taxon>Bacillales</taxon>
        <taxon>Bacillaceae</taxon>
        <taxon>Halalkalibacter</taxon>
    </lineage>
</organism>
<dbReference type="RefSeq" id="WP_144448490.1">
    <property type="nucleotide sequence ID" value="NZ_VLKZ01000001.1"/>
</dbReference>
<sequence>MYKYSDEEFKEKVRDKIGNVRSFKKHLREKGLIGNRQQFSEKHVQMFEEVREYKNKNHTTWDFAFQNGLKNDSELEKTTSDIPNSSTAVAENSKKYIEDTLTEILKTLKRIEQKI</sequence>
<name>A0A562QSL1_9BACI</name>
<evidence type="ECO:0000313" key="2">
    <source>
        <dbReference type="Proteomes" id="UP000315711"/>
    </source>
</evidence>